<keyword evidence="5 6" id="KW-0472">Membrane</keyword>
<feature type="transmembrane region" description="Helical" evidence="6">
    <location>
        <begin position="125"/>
        <end position="146"/>
    </location>
</feature>
<accession>A0AAF3FD78</accession>
<organism evidence="7 8">
    <name type="scientific">Mesorhabditis belari</name>
    <dbReference type="NCBI Taxonomy" id="2138241"/>
    <lineage>
        <taxon>Eukaryota</taxon>
        <taxon>Metazoa</taxon>
        <taxon>Ecdysozoa</taxon>
        <taxon>Nematoda</taxon>
        <taxon>Chromadorea</taxon>
        <taxon>Rhabditida</taxon>
        <taxon>Rhabditina</taxon>
        <taxon>Rhabditomorpha</taxon>
        <taxon>Rhabditoidea</taxon>
        <taxon>Rhabditidae</taxon>
        <taxon>Mesorhabditinae</taxon>
        <taxon>Mesorhabditis</taxon>
    </lineage>
</organism>
<dbReference type="WBParaSite" id="MBELARI_LOCUS486">
    <property type="protein sequence ID" value="MBELARI_LOCUS486"/>
    <property type="gene ID" value="MBELARI_LOCUS486"/>
</dbReference>
<evidence type="ECO:0000256" key="3">
    <source>
        <dbReference type="ARBA" id="ARBA00022692"/>
    </source>
</evidence>
<dbReference type="GO" id="GO:0016020">
    <property type="term" value="C:membrane"/>
    <property type="evidence" value="ECO:0007669"/>
    <property type="project" value="UniProtKB-SubCell"/>
</dbReference>
<dbReference type="PANTHER" id="PTHR23505">
    <property type="entry name" value="SPINSTER"/>
    <property type="match status" value="1"/>
</dbReference>
<feature type="transmembrane region" description="Helical" evidence="6">
    <location>
        <begin position="60"/>
        <end position="81"/>
    </location>
</feature>
<evidence type="ECO:0000256" key="2">
    <source>
        <dbReference type="ARBA" id="ARBA00022448"/>
    </source>
</evidence>
<dbReference type="AlphaFoldDB" id="A0AAF3FD78"/>
<evidence type="ECO:0000313" key="8">
    <source>
        <dbReference type="WBParaSite" id="MBELARI_LOCUS486"/>
    </source>
</evidence>
<evidence type="ECO:0000256" key="5">
    <source>
        <dbReference type="ARBA" id="ARBA00023136"/>
    </source>
</evidence>
<name>A0AAF3FD78_9BILA</name>
<dbReference type="PANTHER" id="PTHR23505:SF79">
    <property type="entry name" value="PROTEIN SPINSTER"/>
    <property type="match status" value="1"/>
</dbReference>
<comment type="subcellular location">
    <subcellularLocation>
        <location evidence="1">Membrane</location>
        <topology evidence="1">Multi-pass membrane protein</topology>
    </subcellularLocation>
</comment>
<evidence type="ECO:0000256" key="4">
    <source>
        <dbReference type="ARBA" id="ARBA00022989"/>
    </source>
</evidence>
<evidence type="ECO:0000256" key="6">
    <source>
        <dbReference type="SAM" id="Phobius"/>
    </source>
</evidence>
<feature type="transmembrane region" description="Helical" evidence="6">
    <location>
        <begin position="17"/>
        <end position="39"/>
    </location>
</feature>
<keyword evidence="7" id="KW-1185">Reference proteome</keyword>
<keyword evidence="3 6" id="KW-0812">Transmembrane</keyword>
<protein>
    <submittedName>
        <fullName evidence="8">Uncharacterized protein</fullName>
    </submittedName>
</protein>
<evidence type="ECO:0000256" key="1">
    <source>
        <dbReference type="ARBA" id="ARBA00004141"/>
    </source>
</evidence>
<reference evidence="8" key="1">
    <citation type="submission" date="2024-02" db="UniProtKB">
        <authorList>
            <consortium name="WormBaseParasite"/>
        </authorList>
    </citation>
    <scope>IDENTIFICATION</scope>
</reference>
<feature type="transmembrane region" description="Helical" evidence="6">
    <location>
        <begin position="87"/>
        <end position="105"/>
    </location>
</feature>
<sequence length="153" mass="16802">MKLNSTSLLDENDKANIAIYFGIVTIAGEIVGVTMDSTLSTLLRSGKLCFKCCQTKRSDPIICALGMFIAAPFLFGGLKLMKVSVEASYIFLFVAITRLCFNSAIKVDLQMTTIVPWRRNPAKAWQILISHLFGDAFGPYLVGLLAELKTLSD</sequence>
<evidence type="ECO:0000313" key="7">
    <source>
        <dbReference type="Proteomes" id="UP000887575"/>
    </source>
</evidence>
<dbReference type="Proteomes" id="UP000887575">
    <property type="component" value="Unassembled WGS sequence"/>
</dbReference>
<proteinExistence type="predicted"/>
<keyword evidence="4 6" id="KW-1133">Transmembrane helix</keyword>
<dbReference type="InterPro" id="IPR044770">
    <property type="entry name" value="MFS_spinster-like"/>
</dbReference>
<keyword evidence="2" id="KW-0813">Transport</keyword>